<evidence type="ECO:0000259" key="10">
    <source>
        <dbReference type="Pfam" id="PF02902"/>
    </source>
</evidence>
<dbReference type="InterPro" id="IPR003653">
    <property type="entry name" value="Peptidase_C48_C"/>
</dbReference>
<dbReference type="Gene3D" id="3.40.50.450">
    <property type="match status" value="1"/>
</dbReference>
<evidence type="ECO:0000256" key="5">
    <source>
        <dbReference type="ARBA" id="ARBA00022712"/>
    </source>
</evidence>
<dbReference type="PANTHER" id="PTHR31223">
    <property type="entry name" value="LOG FAMILY PROTEIN YJL055W"/>
    <property type="match status" value="1"/>
</dbReference>
<proteinExistence type="inferred from homology"/>
<dbReference type="InterPro" id="IPR038765">
    <property type="entry name" value="Papain-like_cys_pep_sf"/>
</dbReference>
<reference evidence="11 12" key="1">
    <citation type="journal article" date="2021" name="Nat. Commun.">
        <title>Incipient diploidization of the medicinal plant Perilla within 10,000 years.</title>
        <authorList>
            <person name="Zhang Y."/>
            <person name="Shen Q."/>
            <person name="Leng L."/>
            <person name="Zhang D."/>
            <person name="Chen S."/>
            <person name="Shi Y."/>
            <person name="Ning Z."/>
            <person name="Chen S."/>
        </authorList>
    </citation>
    <scope>NUCLEOTIDE SEQUENCE [LARGE SCALE GENOMIC DNA]</scope>
    <source>
        <strain evidence="12">cv. PC099</strain>
    </source>
</reference>
<dbReference type="EMBL" id="SDAM02002693">
    <property type="protein sequence ID" value="KAH6821065.1"/>
    <property type="molecule type" value="Genomic_DNA"/>
</dbReference>
<sequence>MEELLEVITWAQLGIHDKPVGLLNVEGYYNGLLTFIDKAIDDGFILPSQRHIIVSAPTAPDLLHKLEEYVPVHAGVVAKARGGLNVGARMVCEGHNVNTLEGQGEVVEGASTHPRDTFQNFAYNREGNQILRRSPRQCASPLDSCHVSSTFAELFGGPHGAGLHFWSDSVVGEVDGAGWPFPELRQPGVTSNSARFEAQCWHIALNESSSLEVGDRRLWKPSTSLRPISAPTVYLQASVMRRRPFHDRLLDEALLGGRQLISARSQLMLDKSSLGTNNLIFEIHGARHCFGPNEFALITGLRFNGLYAPPVNSSFHLNLFNGRPDLSLFHIQEKFSAECKLSGGGGPICLNLALLYIFYGILVARGPITNCLNMDLFHLIDNYESFNSYPWGLIAYKFLVRSTHQARVSFDRLLLEDPKDNPQSLIAPGLSIAILIWAYEDFPELGSMYGRMVQPDDRIPRMLNWASTEFVPVDKLKRFFTDGQQCVPMRATYEETQYIYANAVSMSPSLSIQCSPSTGIPMTEAFTMSNENVDIALQHLRMKLMGDLAESSCSPSDVASAQFSYTLGCGISCGHGRPHGRPSGRGRGRGHGRSPVLMGNGLSVGGNLCPQLQLSSDFPKSASHSIGIRRFFSTAETERPSIASQSAPSLPRKGVRCPIKPPQISKSSVAGCASDEVFMERLAVLEKLLLSMWASPQAGRQQVGPPVNLCVPLNMKRTFQSFPGLDFLTAASFDDDPLFCEFTTYTWMCCWPSSYCRLGFWSLNLWIVGASWPLHAGAMRRLSMKLPCRLCWDPLLLTGASPRDSLANSWALATCHPTTRVVFHAIAENIPKLCAKAGIASLGNGLPPPVLEKFEIVVAVDAPQQVNDSDCGIMAMQYIECIVRDHQLSSIIPSLCAFQRKSYCANLFDYGLGILRARSEVGRRS</sequence>
<comment type="catalytic activity">
    <reaction evidence="8">
        <text>N(6)-(dimethylallyl)adenosine 5'-phosphate + H2O = N(6)-dimethylallyladenine + D-ribose 5-phosphate</text>
        <dbReference type="Rhea" id="RHEA:48560"/>
        <dbReference type="ChEBI" id="CHEBI:15377"/>
        <dbReference type="ChEBI" id="CHEBI:17660"/>
        <dbReference type="ChEBI" id="CHEBI:57526"/>
        <dbReference type="ChEBI" id="CHEBI:78346"/>
        <dbReference type="EC" id="3.2.2.n1"/>
    </reaction>
</comment>
<dbReference type="AlphaFoldDB" id="A0AAD4NZY7"/>
<keyword evidence="12" id="KW-1185">Reference proteome</keyword>
<dbReference type="PANTHER" id="PTHR31223:SF14">
    <property type="entry name" value="CYTOKININ RIBOSIDE 5'-MONOPHOSPHATE PHOSPHORIBOHYDROLASE LOG5"/>
    <property type="match status" value="1"/>
</dbReference>
<evidence type="ECO:0000256" key="3">
    <source>
        <dbReference type="ARBA" id="ARBA00012205"/>
    </source>
</evidence>
<accession>A0AAD4NZY7</accession>
<evidence type="ECO:0000256" key="1">
    <source>
        <dbReference type="ARBA" id="ARBA00005234"/>
    </source>
</evidence>
<name>A0AAD4NZY7_PERFH</name>
<evidence type="ECO:0000256" key="2">
    <source>
        <dbReference type="ARBA" id="ARBA00006763"/>
    </source>
</evidence>
<evidence type="ECO:0000256" key="9">
    <source>
        <dbReference type="ARBA" id="ARBA00049153"/>
    </source>
</evidence>
<evidence type="ECO:0000256" key="7">
    <source>
        <dbReference type="ARBA" id="ARBA00024884"/>
    </source>
</evidence>
<keyword evidence="4" id="KW-0645">Protease</keyword>
<evidence type="ECO:0000313" key="11">
    <source>
        <dbReference type="EMBL" id="KAH6821065.1"/>
    </source>
</evidence>
<dbReference type="GO" id="GO:0005829">
    <property type="term" value="C:cytosol"/>
    <property type="evidence" value="ECO:0007669"/>
    <property type="project" value="TreeGrafter"/>
</dbReference>
<comment type="catalytic activity">
    <reaction evidence="9">
        <text>9-ribosyl-trans-zeatin 5'-phosphate + H2O = trans-zeatin + D-ribose 5-phosphate</text>
        <dbReference type="Rhea" id="RHEA:48564"/>
        <dbReference type="ChEBI" id="CHEBI:15377"/>
        <dbReference type="ChEBI" id="CHEBI:16522"/>
        <dbReference type="ChEBI" id="CHEBI:78346"/>
        <dbReference type="ChEBI" id="CHEBI:87947"/>
        <dbReference type="EC" id="3.2.2.n1"/>
    </reaction>
</comment>
<feature type="domain" description="Ubiquitin-like protease family profile" evidence="10">
    <location>
        <begin position="850"/>
        <end position="890"/>
    </location>
</feature>
<organism evidence="11 12">
    <name type="scientific">Perilla frutescens var. hirtella</name>
    <name type="common">Perilla citriodora</name>
    <name type="synonym">Perilla setoyensis</name>
    <dbReference type="NCBI Taxonomy" id="608512"/>
    <lineage>
        <taxon>Eukaryota</taxon>
        <taxon>Viridiplantae</taxon>
        <taxon>Streptophyta</taxon>
        <taxon>Embryophyta</taxon>
        <taxon>Tracheophyta</taxon>
        <taxon>Spermatophyta</taxon>
        <taxon>Magnoliopsida</taxon>
        <taxon>eudicotyledons</taxon>
        <taxon>Gunneridae</taxon>
        <taxon>Pentapetalae</taxon>
        <taxon>asterids</taxon>
        <taxon>lamiids</taxon>
        <taxon>Lamiales</taxon>
        <taxon>Lamiaceae</taxon>
        <taxon>Nepetoideae</taxon>
        <taxon>Elsholtzieae</taxon>
        <taxon>Perilla</taxon>
    </lineage>
</organism>
<dbReference type="GO" id="GO:0005634">
    <property type="term" value="C:nucleus"/>
    <property type="evidence" value="ECO:0007669"/>
    <property type="project" value="TreeGrafter"/>
</dbReference>
<protein>
    <recommendedName>
        <fullName evidence="3">cytokinin riboside 5'-monophosphate phosphoribohydrolase</fullName>
        <ecNumber evidence="3">3.2.2.n1</ecNumber>
    </recommendedName>
</protein>
<keyword evidence="6" id="KW-0378">Hydrolase</keyword>
<evidence type="ECO:0000256" key="8">
    <source>
        <dbReference type="ARBA" id="ARBA00047718"/>
    </source>
</evidence>
<dbReference type="EC" id="3.2.2.n1" evidence="3"/>
<evidence type="ECO:0000256" key="4">
    <source>
        <dbReference type="ARBA" id="ARBA00022670"/>
    </source>
</evidence>
<evidence type="ECO:0000256" key="6">
    <source>
        <dbReference type="ARBA" id="ARBA00022801"/>
    </source>
</evidence>
<dbReference type="GO" id="GO:0016799">
    <property type="term" value="F:hydrolase activity, hydrolyzing N-glycosyl compounds"/>
    <property type="evidence" value="ECO:0007669"/>
    <property type="project" value="TreeGrafter"/>
</dbReference>
<evidence type="ECO:0000313" key="12">
    <source>
        <dbReference type="Proteomes" id="UP001190926"/>
    </source>
</evidence>
<comment type="similarity">
    <text evidence="2">Belongs to the LOG family.</text>
</comment>
<dbReference type="Pfam" id="PF03641">
    <property type="entry name" value="Lysine_decarbox"/>
    <property type="match status" value="1"/>
</dbReference>
<comment type="caution">
    <text evidence="11">The sequence shown here is derived from an EMBL/GenBank/DDBJ whole genome shotgun (WGS) entry which is preliminary data.</text>
</comment>
<comment type="function">
    <text evidence="7">Cytokinin-activating enzyme working in the direct activation pathway. Phosphoribohydrolase that converts inactive cytokinin nucleotides to the biologically active free-base forms.</text>
</comment>
<dbReference type="GO" id="GO:0008234">
    <property type="term" value="F:cysteine-type peptidase activity"/>
    <property type="evidence" value="ECO:0007669"/>
    <property type="project" value="InterPro"/>
</dbReference>
<dbReference type="Pfam" id="PF02902">
    <property type="entry name" value="Peptidase_C48"/>
    <property type="match status" value="1"/>
</dbReference>
<dbReference type="SUPFAM" id="SSF102405">
    <property type="entry name" value="MCP/YpsA-like"/>
    <property type="match status" value="1"/>
</dbReference>
<dbReference type="Gene3D" id="3.40.395.10">
    <property type="entry name" value="Adenoviral Proteinase, Chain A"/>
    <property type="match status" value="1"/>
</dbReference>
<dbReference type="SUPFAM" id="SSF54001">
    <property type="entry name" value="Cysteine proteinases"/>
    <property type="match status" value="1"/>
</dbReference>
<dbReference type="GO" id="GO:0006508">
    <property type="term" value="P:proteolysis"/>
    <property type="evidence" value="ECO:0007669"/>
    <property type="project" value="UniProtKB-KW"/>
</dbReference>
<dbReference type="InterPro" id="IPR031100">
    <property type="entry name" value="LOG_fam"/>
</dbReference>
<gene>
    <name evidence="11" type="ORF">C2S53_014975</name>
</gene>
<dbReference type="Proteomes" id="UP001190926">
    <property type="component" value="Unassembled WGS sequence"/>
</dbReference>
<comment type="similarity">
    <text evidence="1">Belongs to the peptidase C48 family.</text>
</comment>
<dbReference type="GO" id="GO:0009691">
    <property type="term" value="P:cytokinin biosynthetic process"/>
    <property type="evidence" value="ECO:0007669"/>
    <property type="project" value="UniProtKB-KW"/>
</dbReference>
<keyword evidence="5" id="KW-0203">Cytokinin biosynthesis</keyword>